<dbReference type="InterPro" id="IPR048062">
    <property type="entry name" value="SE1832-like"/>
</dbReference>
<keyword evidence="1" id="KW-0175">Coiled coil</keyword>
<dbReference type="Proteomes" id="UP000093482">
    <property type="component" value="Unassembled WGS sequence"/>
</dbReference>
<feature type="coiled-coil region" evidence="1">
    <location>
        <begin position="11"/>
        <end position="57"/>
    </location>
</feature>
<name>A0A1C0Z4I2_9BACL</name>
<protein>
    <submittedName>
        <fullName evidence="2">Uncharacterized protein</fullName>
    </submittedName>
</protein>
<reference evidence="2 3" key="1">
    <citation type="submission" date="2016-07" db="EMBL/GenBank/DDBJ databases">
        <title>Caryophanon latum genome sequencing.</title>
        <authorList>
            <person name="Verma A."/>
            <person name="Pal Y."/>
            <person name="Krishnamurthi S."/>
        </authorList>
    </citation>
    <scope>NUCLEOTIDE SEQUENCE [LARGE SCALE GENOMIC DNA]</scope>
    <source>
        <strain evidence="2 3">DSM 14151</strain>
    </source>
</reference>
<evidence type="ECO:0000313" key="2">
    <source>
        <dbReference type="EMBL" id="OCS94296.1"/>
    </source>
</evidence>
<dbReference type="RefSeq" id="WP_066461336.1">
    <property type="nucleotide sequence ID" value="NZ_MATO01000003.1"/>
</dbReference>
<gene>
    <name evidence="2" type="ORF">A6K76_04290</name>
</gene>
<dbReference type="NCBIfam" id="NF040877">
    <property type="entry name" value="SE1832_fam"/>
    <property type="match status" value="1"/>
</dbReference>
<comment type="caution">
    <text evidence="2">The sequence shown here is derived from an EMBL/GenBank/DDBJ whole genome shotgun (WGS) entry which is preliminary data.</text>
</comment>
<evidence type="ECO:0000256" key="1">
    <source>
        <dbReference type="SAM" id="Coils"/>
    </source>
</evidence>
<dbReference type="OrthoDB" id="2973146at2"/>
<keyword evidence="3" id="KW-1185">Reference proteome</keyword>
<organism evidence="2 3">
    <name type="scientific">Caryophanon latum</name>
    <dbReference type="NCBI Taxonomy" id="33977"/>
    <lineage>
        <taxon>Bacteria</taxon>
        <taxon>Bacillati</taxon>
        <taxon>Bacillota</taxon>
        <taxon>Bacilli</taxon>
        <taxon>Bacillales</taxon>
        <taxon>Caryophanaceae</taxon>
        <taxon>Caryophanon</taxon>
    </lineage>
</organism>
<dbReference type="AlphaFoldDB" id="A0A1C0Z4I2"/>
<sequence>MATKSDIQSQIAELKMDYVNLQGDLEKLESLGHADSVTKAVERLNKLEKRLAELNKQLAAL</sequence>
<proteinExistence type="predicted"/>
<accession>A0A1C0Z4I2</accession>
<dbReference type="EMBL" id="MATO01000003">
    <property type="protein sequence ID" value="OCS94296.1"/>
    <property type="molecule type" value="Genomic_DNA"/>
</dbReference>
<evidence type="ECO:0000313" key="3">
    <source>
        <dbReference type="Proteomes" id="UP000093482"/>
    </source>
</evidence>